<reference evidence="2" key="2">
    <citation type="journal article" date="2024" name="Plant">
        <title>Genomic evolution and insights into agronomic trait innovations of Sesamum species.</title>
        <authorList>
            <person name="Miao H."/>
            <person name="Wang L."/>
            <person name="Qu L."/>
            <person name="Liu H."/>
            <person name="Sun Y."/>
            <person name="Le M."/>
            <person name="Wang Q."/>
            <person name="Wei S."/>
            <person name="Zheng Y."/>
            <person name="Lin W."/>
            <person name="Duan Y."/>
            <person name="Cao H."/>
            <person name="Xiong S."/>
            <person name="Wang X."/>
            <person name="Wei L."/>
            <person name="Li C."/>
            <person name="Ma Q."/>
            <person name="Ju M."/>
            <person name="Zhao R."/>
            <person name="Li G."/>
            <person name="Mu C."/>
            <person name="Tian Q."/>
            <person name="Mei H."/>
            <person name="Zhang T."/>
            <person name="Gao T."/>
            <person name="Zhang H."/>
        </authorList>
    </citation>
    <scope>NUCLEOTIDE SEQUENCE</scope>
    <source>
        <strain evidence="2">G02</strain>
    </source>
</reference>
<sequence>MLFSRLEEYVDECYSKTTYLKVYEEMIHAVPRLKDYIKTDIQPLQPPKMKIKRGRPQKLRRKGSDELQNTSTRKGLTHTCKNCFQVGHNKHTCKKTPYPASKNYKRPSTHDEMTAASQEVPPLSQEDVLGSQPRMTTNNNATSNEQVGYQGRRNAALLGKRQKVGPSSIPASTTPPTTPEDVSPIAVTNTIKWTKKPTISEVFENIRKNSKNRGWKS</sequence>
<accession>A0AAW2LPK4</accession>
<name>A0AAW2LPK4_SESRA</name>
<feature type="compositionally biased region" description="Low complexity" evidence="1">
    <location>
        <begin position="166"/>
        <end position="175"/>
    </location>
</feature>
<reference evidence="2" key="1">
    <citation type="submission" date="2020-06" db="EMBL/GenBank/DDBJ databases">
        <authorList>
            <person name="Li T."/>
            <person name="Hu X."/>
            <person name="Zhang T."/>
            <person name="Song X."/>
            <person name="Zhang H."/>
            <person name="Dai N."/>
            <person name="Sheng W."/>
            <person name="Hou X."/>
            <person name="Wei L."/>
        </authorList>
    </citation>
    <scope>NUCLEOTIDE SEQUENCE</scope>
    <source>
        <strain evidence="2">G02</strain>
        <tissue evidence="2">Leaf</tissue>
    </source>
</reference>
<feature type="compositionally biased region" description="Basic residues" evidence="1">
    <location>
        <begin position="49"/>
        <end position="61"/>
    </location>
</feature>
<dbReference type="AlphaFoldDB" id="A0AAW2LPK4"/>
<comment type="caution">
    <text evidence="2">The sequence shown here is derived from an EMBL/GenBank/DDBJ whole genome shotgun (WGS) entry which is preliminary data.</text>
</comment>
<gene>
    <name evidence="2" type="ORF">Sradi_5293700</name>
</gene>
<evidence type="ECO:0000256" key="1">
    <source>
        <dbReference type="SAM" id="MobiDB-lite"/>
    </source>
</evidence>
<feature type="region of interest" description="Disordered" evidence="1">
    <location>
        <begin position="98"/>
        <end position="123"/>
    </location>
</feature>
<organism evidence="2">
    <name type="scientific">Sesamum radiatum</name>
    <name type="common">Black benniseed</name>
    <dbReference type="NCBI Taxonomy" id="300843"/>
    <lineage>
        <taxon>Eukaryota</taxon>
        <taxon>Viridiplantae</taxon>
        <taxon>Streptophyta</taxon>
        <taxon>Embryophyta</taxon>
        <taxon>Tracheophyta</taxon>
        <taxon>Spermatophyta</taxon>
        <taxon>Magnoliopsida</taxon>
        <taxon>eudicotyledons</taxon>
        <taxon>Gunneridae</taxon>
        <taxon>Pentapetalae</taxon>
        <taxon>asterids</taxon>
        <taxon>lamiids</taxon>
        <taxon>Lamiales</taxon>
        <taxon>Pedaliaceae</taxon>
        <taxon>Sesamum</taxon>
    </lineage>
</organism>
<feature type="region of interest" description="Disordered" evidence="1">
    <location>
        <begin position="160"/>
        <end position="185"/>
    </location>
</feature>
<dbReference type="EMBL" id="JACGWJ010000024">
    <property type="protein sequence ID" value="KAL0320322.1"/>
    <property type="molecule type" value="Genomic_DNA"/>
</dbReference>
<proteinExistence type="predicted"/>
<evidence type="ECO:0000313" key="2">
    <source>
        <dbReference type="EMBL" id="KAL0320322.1"/>
    </source>
</evidence>
<feature type="region of interest" description="Disordered" evidence="1">
    <location>
        <begin position="47"/>
        <end position="73"/>
    </location>
</feature>
<protein>
    <submittedName>
        <fullName evidence="2">Uncharacterized protein</fullName>
    </submittedName>
</protein>